<feature type="transmembrane region" description="Helical" evidence="1">
    <location>
        <begin position="122"/>
        <end position="149"/>
    </location>
</feature>
<organism evidence="2 3">
    <name type="scientific">Streptomyces albidochromogenes</name>
    <dbReference type="NCBI Taxonomy" id="329524"/>
    <lineage>
        <taxon>Bacteria</taxon>
        <taxon>Bacillati</taxon>
        <taxon>Actinomycetota</taxon>
        <taxon>Actinomycetes</taxon>
        <taxon>Kitasatosporales</taxon>
        <taxon>Streptomycetaceae</taxon>
        <taxon>Streptomyces</taxon>
    </lineage>
</organism>
<reference evidence="2 3" key="1">
    <citation type="submission" date="2024-09" db="EMBL/GenBank/DDBJ databases">
        <title>The Natural Products Discovery Center: Release of the First 8490 Sequenced Strains for Exploring Actinobacteria Biosynthetic Diversity.</title>
        <authorList>
            <person name="Kalkreuter E."/>
            <person name="Kautsar S.A."/>
            <person name="Yang D."/>
            <person name="Bader C.D."/>
            <person name="Teijaro C.N."/>
            <person name="Fluegel L."/>
            <person name="Davis C.M."/>
            <person name="Simpson J.R."/>
            <person name="Lauterbach L."/>
            <person name="Steele A.D."/>
            <person name="Gui C."/>
            <person name="Meng S."/>
            <person name="Li G."/>
            <person name="Viehrig K."/>
            <person name="Ye F."/>
            <person name="Su P."/>
            <person name="Kiefer A.F."/>
            <person name="Nichols A."/>
            <person name="Cepeda A.J."/>
            <person name="Yan W."/>
            <person name="Fan B."/>
            <person name="Jiang Y."/>
            <person name="Adhikari A."/>
            <person name="Zheng C.-J."/>
            <person name="Schuster L."/>
            <person name="Cowan T.M."/>
            <person name="Smanski M.J."/>
            <person name="Chevrette M.G."/>
            <person name="De Carvalho L.P.S."/>
            <person name="Shen B."/>
        </authorList>
    </citation>
    <scope>NUCLEOTIDE SEQUENCE [LARGE SCALE GENOMIC DNA]</scope>
    <source>
        <strain evidence="2 3">NPDC058348</strain>
    </source>
</reference>
<proteinExistence type="predicted"/>
<feature type="transmembrane region" description="Helical" evidence="1">
    <location>
        <begin position="80"/>
        <end position="101"/>
    </location>
</feature>
<evidence type="ECO:0000313" key="3">
    <source>
        <dbReference type="Proteomes" id="UP001598448"/>
    </source>
</evidence>
<comment type="caution">
    <text evidence="2">The sequence shown here is derived from an EMBL/GenBank/DDBJ whole genome shotgun (WGS) entry which is preliminary data.</text>
</comment>
<sequence>MSLTAPILDTGMAPVTRTTALRRAVRYEYRHLAALRSTWILLGVIAALSLVAGLTTPIGLKPGEAPPSWSMVTAFQMDAISMQVPLSALLLLPLATGPIATEFSRGTARTTWLTLASRRTAYAAKVLVGGALGALSALGGIALASVAAAVALTVSGKAQPEWGQTLADLLGFVIFMACWPVIAASVVALVRNRVAAALLLVLWPLLGERLAGLLLGFVPGLGALADWLPFGAGRAAMAASLDTMPESERALMEAFVGTDLSTSVGTAVFIGFTAVLATLGAWSYIKKDAH</sequence>
<feature type="transmembrane region" description="Helical" evidence="1">
    <location>
        <begin position="264"/>
        <end position="285"/>
    </location>
</feature>
<feature type="transmembrane region" description="Helical" evidence="1">
    <location>
        <begin position="39"/>
        <end position="60"/>
    </location>
</feature>
<keyword evidence="1" id="KW-0812">Transmembrane</keyword>
<name>A0ABW6FK76_9ACTN</name>
<keyword evidence="3" id="KW-1185">Reference proteome</keyword>
<feature type="transmembrane region" description="Helical" evidence="1">
    <location>
        <begin position="169"/>
        <end position="190"/>
    </location>
</feature>
<gene>
    <name evidence="2" type="ORF">ACFWJN_08205</name>
</gene>
<feature type="transmembrane region" description="Helical" evidence="1">
    <location>
        <begin position="197"/>
        <end position="218"/>
    </location>
</feature>
<keyword evidence="1" id="KW-1133">Transmembrane helix</keyword>
<evidence type="ECO:0000313" key="2">
    <source>
        <dbReference type="EMBL" id="MFD5098937.1"/>
    </source>
</evidence>
<keyword evidence="1" id="KW-0472">Membrane</keyword>
<dbReference type="EMBL" id="JBHXIJ010000037">
    <property type="protein sequence ID" value="MFD5098937.1"/>
    <property type="molecule type" value="Genomic_DNA"/>
</dbReference>
<evidence type="ECO:0000256" key="1">
    <source>
        <dbReference type="SAM" id="Phobius"/>
    </source>
</evidence>
<protein>
    <submittedName>
        <fullName evidence="2">ABC transporter permease subunit</fullName>
    </submittedName>
</protein>
<accession>A0ABW6FK76</accession>
<dbReference type="Proteomes" id="UP001598448">
    <property type="component" value="Unassembled WGS sequence"/>
</dbReference>
<dbReference type="RefSeq" id="WP_386710722.1">
    <property type="nucleotide sequence ID" value="NZ_JBHXIJ010000037.1"/>
</dbReference>